<keyword evidence="2 6" id="KW-0728">SH3 domain</keyword>
<feature type="domain" description="SAM" evidence="9">
    <location>
        <begin position="5"/>
        <end position="69"/>
    </location>
</feature>
<feature type="region of interest" description="Disordered" evidence="7">
    <location>
        <begin position="332"/>
        <end position="380"/>
    </location>
</feature>
<dbReference type="Proteomes" id="UP001153321">
    <property type="component" value="Chromosome 9"/>
</dbReference>
<evidence type="ECO:0000256" key="4">
    <source>
        <dbReference type="ARBA" id="ARBA00065890"/>
    </source>
</evidence>
<dbReference type="InterPro" id="IPR001660">
    <property type="entry name" value="SAM"/>
</dbReference>
<proteinExistence type="predicted"/>
<dbReference type="Pfam" id="PF07653">
    <property type="entry name" value="SH3_2"/>
    <property type="match status" value="1"/>
</dbReference>
<dbReference type="PANTHER" id="PTHR12301">
    <property type="entry name" value="SAM-DOMAIN, SH3 AND NUCLEAR LOCALIZATION SIGNALS PROTEIN RELATED"/>
    <property type="match status" value="1"/>
</dbReference>
<dbReference type="InterPro" id="IPR058666">
    <property type="entry name" value="SASH1/NUB1_homeodomain"/>
</dbReference>
<evidence type="ECO:0000256" key="6">
    <source>
        <dbReference type="PROSITE-ProRule" id="PRU00192"/>
    </source>
</evidence>
<dbReference type="FunFam" id="1.10.150.50:FF:000055">
    <property type="entry name" value="Sterile alpha motif domain containing 5"/>
    <property type="match status" value="1"/>
</dbReference>
<dbReference type="InterPro" id="IPR013761">
    <property type="entry name" value="SAM/pointed_sf"/>
</dbReference>
<dbReference type="GO" id="GO:0005737">
    <property type="term" value="C:cytoplasm"/>
    <property type="evidence" value="ECO:0007669"/>
    <property type="project" value="UniProtKB-SubCell"/>
</dbReference>
<feature type="region of interest" description="Disordered" evidence="7">
    <location>
        <begin position="998"/>
        <end position="1041"/>
    </location>
</feature>
<sequence>MASSASGNIVVEWLRSLHLGQYAESFIDNGYDDLEICKQVGEPDLDAIGVLNPAHRQRLLHSVRSLREEGAAAVYFTLEEAAAARDSCRCEEEARKEQATAAVEPAKYVDEYEEGKAELVKIPRMQLKRLLRERLAQDGIRLSLQPYSTTDGDRGYLEGLASRYADLFSTHYGDVLDHLEELRRHEWDEMSPRMRVLGGPGTPQTPPSASPGSLALNNLTTSHSQPIYVPGKYSPSSCLTEKEEDEIYGFGYGVFGKQMLQRQQQQKQLLLAQPTQPLMHNTQHNYQSCLSPRSAYFYEFPPSGIVVVDNCLGTAKKKVTTFSRLLRGLKSHRKEKHGSCSPKHAHSPRQVLPPQRVDTPDSVLQSGLGLGPGPDTALRSMVDPRDYDRLRFFQMSAAQPNTFEETIHRLKVQEAMKKKDKLAREQEEILRDIRHGLMNMGRDGVRGPFGDDTYMYDDEARGLSGRGHWYDEPPYESDPEDFLMGGGAPAASFQNGRVCFTLNLRNEPRGEGVISLRSAGDISLARTPRRGLIIPQSGPYPTTVIPLRTARDRESGDYAASDIQSLGSRLSGISLESNRSERDSRRGYRQMSGYRIGADPLSPASSDYEDQESETDSQHIATVHKSAEECEGVSNLAGKVRGLRQDVQRKISRLRQERGPEGSDRRTSGDQAFPCSNSSFESLPSGSGSSTQALVRAGSNHSSLSAEENIELSPAGRSLLVPQMLCRARALVDYVPNIYEKDALRYKKGDIIEVINMNASGIWRGVLNNKVGNFKFAHVEVLSERDTVRSRSSKWCKSRERLWETRPRTVEELLRRIDLLEYAVAFARNGYEDIELFKEIEPSDLDYLGIMTPEHRTRILAAVQLLHQLECGEGEAEADGGGSSSEGGDSPFGRRQFPRVSGCYEASVGVGGVRVRTSPLVHRADEPSHRPPEPAPQAKRSIRRRQPDDAECDRIERYPGTGTERTTVRSGGLPGGARDDTCESDHRLNVVKFVAGGEPCASEKSSDSGALARARAEAAQSPAPPADTEPSAPPEPEPEHE</sequence>
<evidence type="ECO:0000256" key="5">
    <source>
        <dbReference type="ARBA" id="ARBA00073398"/>
    </source>
</evidence>
<keyword evidence="3" id="KW-0963">Cytoplasm</keyword>
<feature type="region of interest" description="Disordered" evidence="7">
    <location>
        <begin position="574"/>
        <end position="620"/>
    </location>
</feature>
<gene>
    <name evidence="10" type="ORF">SPLIT_LOCUS12454</name>
</gene>
<evidence type="ECO:0000256" key="3">
    <source>
        <dbReference type="ARBA" id="ARBA00022490"/>
    </source>
</evidence>
<evidence type="ECO:0000259" key="8">
    <source>
        <dbReference type="PROSITE" id="PS50002"/>
    </source>
</evidence>
<feature type="compositionally biased region" description="Low complexity" evidence="7">
    <location>
        <begin position="1010"/>
        <end position="1021"/>
    </location>
</feature>
<comment type="subcellular location">
    <subcellularLocation>
        <location evidence="1">Cytoplasm</location>
    </subcellularLocation>
</comment>
<dbReference type="AlphaFoldDB" id="A0A9P0IHK3"/>
<dbReference type="InterPro" id="IPR001452">
    <property type="entry name" value="SH3_domain"/>
</dbReference>
<evidence type="ECO:0000259" key="9">
    <source>
        <dbReference type="PROSITE" id="PS50105"/>
    </source>
</evidence>
<evidence type="ECO:0000313" key="11">
    <source>
        <dbReference type="Proteomes" id="UP001153321"/>
    </source>
</evidence>
<feature type="compositionally biased region" description="Pro residues" evidence="7">
    <location>
        <begin position="1022"/>
        <end position="1035"/>
    </location>
</feature>
<keyword evidence="11" id="KW-1185">Reference proteome</keyword>
<feature type="domain" description="SAM" evidence="9">
    <location>
        <begin position="805"/>
        <end position="869"/>
    </location>
</feature>
<comment type="subunit">
    <text evidence="4">Interacts promiscuously (via SAM domain) with EPHA5, EPHA6, EPHA7, EPHA8, EPHB1, EPHB2, EPHB3 and EPHB4 (via SAM domain) (in vitro).</text>
</comment>
<dbReference type="SUPFAM" id="SSF47769">
    <property type="entry name" value="SAM/Pointed domain"/>
    <property type="match status" value="2"/>
</dbReference>
<dbReference type="CDD" id="cd09527">
    <property type="entry name" value="SAM_Samd5"/>
    <property type="match status" value="1"/>
</dbReference>
<feature type="region of interest" description="Disordered" evidence="7">
    <location>
        <begin position="874"/>
        <end position="896"/>
    </location>
</feature>
<dbReference type="PROSITE" id="PS50105">
    <property type="entry name" value="SAM_DOMAIN"/>
    <property type="match status" value="2"/>
</dbReference>
<reference evidence="10" key="1">
    <citation type="submission" date="2022-02" db="EMBL/GenBank/DDBJ databases">
        <authorList>
            <person name="King R."/>
        </authorList>
    </citation>
    <scope>NUCLEOTIDE SEQUENCE</scope>
</reference>
<dbReference type="PANTHER" id="PTHR12301:SF8">
    <property type="entry name" value="STERILE ALPHA MOTIF DOMAIN-CONTAINING PROTEIN 5"/>
    <property type="match status" value="1"/>
</dbReference>
<feature type="compositionally biased region" description="Basic and acidic residues" evidence="7">
    <location>
        <begin position="650"/>
        <end position="668"/>
    </location>
</feature>
<name>A0A9P0IHK3_SPOLI</name>
<evidence type="ECO:0000256" key="7">
    <source>
        <dbReference type="SAM" id="MobiDB-lite"/>
    </source>
</evidence>
<feature type="compositionally biased region" description="Low complexity" evidence="7">
    <location>
        <begin position="676"/>
        <end position="690"/>
    </location>
</feature>
<feature type="compositionally biased region" description="Basic and acidic residues" evidence="7">
    <location>
        <begin position="945"/>
        <end position="957"/>
    </location>
</feature>
<organism evidence="10 11">
    <name type="scientific">Spodoptera littoralis</name>
    <name type="common">Egyptian cotton leafworm</name>
    <dbReference type="NCBI Taxonomy" id="7109"/>
    <lineage>
        <taxon>Eukaryota</taxon>
        <taxon>Metazoa</taxon>
        <taxon>Ecdysozoa</taxon>
        <taxon>Arthropoda</taxon>
        <taxon>Hexapoda</taxon>
        <taxon>Insecta</taxon>
        <taxon>Pterygota</taxon>
        <taxon>Neoptera</taxon>
        <taxon>Endopterygota</taxon>
        <taxon>Lepidoptera</taxon>
        <taxon>Glossata</taxon>
        <taxon>Ditrysia</taxon>
        <taxon>Noctuoidea</taxon>
        <taxon>Noctuidae</taxon>
        <taxon>Amphipyrinae</taxon>
        <taxon>Spodoptera</taxon>
    </lineage>
</organism>
<dbReference type="EMBL" id="LR824540">
    <property type="protein sequence ID" value="CAH1647103.1"/>
    <property type="molecule type" value="Genomic_DNA"/>
</dbReference>
<dbReference type="SMART" id="SM00326">
    <property type="entry name" value="SH3"/>
    <property type="match status" value="1"/>
</dbReference>
<dbReference type="InterPro" id="IPR036028">
    <property type="entry name" value="SH3-like_dom_sf"/>
</dbReference>
<feature type="domain" description="SH3" evidence="8">
    <location>
        <begin position="723"/>
        <end position="784"/>
    </location>
</feature>
<evidence type="ECO:0000256" key="2">
    <source>
        <dbReference type="ARBA" id="ARBA00022443"/>
    </source>
</evidence>
<evidence type="ECO:0000256" key="1">
    <source>
        <dbReference type="ARBA" id="ARBA00004496"/>
    </source>
</evidence>
<dbReference type="InterPro" id="IPR051725">
    <property type="entry name" value="SAM-SH3_domain_protein"/>
</dbReference>
<dbReference type="Pfam" id="PF26285">
    <property type="entry name" value="SASH1_Homeodomain"/>
    <property type="match status" value="1"/>
</dbReference>
<dbReference type="PROSITE" id="PS50002">
    <property type="entry name" value="SH3"/>
    <property type="match status" value="1"/>
</dbReference>
<protein>
    <recommendedName>
        <fullName evidence="5">Sterile alpha motif domain-containing protein 5</fullName>
    </recommendedName>
</protein>
<accession>A0A9P0IHK3</accession>
<dbReference type="Gene3D" id="1.10.150.50">
    <property type="entry name" value="Transcription Factor, Ets-1"/>
    <property type="match status" value="2"/>
</dbReference>
<dbReference type="SMART" id="SM00454">
    <property type="entry name" value="SAM"/>
    <property type="match status" value="2"/>
</dbReference>
<dbReference type="Pfam" id="PF00536">
    <property type="entry name" value="SAM_1"/>
    <property type="match status" value="2"/>
</dbReference>
<feature type="region of interest" description="Disordered" evidence="7">
    <location>
        <begin position="650"/>
        <end position="700"/>
    </location>
</feature>
<feature type="compositionally biased region" description="Basic and acidic residues" evidence="7">
    <location>
        <begin position="922"/>
        <end position="932"/>
    </location>
</feature>
<dbReference type="SUPFAM" id="SSF50044">
    <property type="entry name" value="SH3-domain"/>
    <property type="match status" value="1"/>
</dbReference>
<evidence type="ECO:0000313" key="10">
    <source>
        <dbReference type="EMBL" id="CAH1647103.1"/>
    </source>
</evidence>
<dbReference type="Gene3D" id="2.30.30.40">
    <property type="entry name" value="SH3 Domains"/>
    <property type="match status" value="1"/>
</dbReference>
<feature type="region of interest" description="Disordered" evidence="7">
    <location>
        <begin position="921"/>
        <end position="982"/>
    </location>
</feature>